<name>A0ABS1KKH0_9BACT</name>
<protein>
    <submittedName>
        <fullName evidence="2">Uncharacterized protein</fullName>
    </submittedName>
</protein>
<proteinExistence type="predicted"/>
<dbReference type="Proteomes" id="UP000613030">
    <property type="component" value="Unassembled WGS sequence"/>
</dbReference>
<dbReference type="RefSeq" id="WP_202006699.1">
    <property type="nucleotide sequence ID" value="NZ_JAERRB010000001.1"/>
</dbReference>
<evidence type="ECO:0000313" key="2">
    <source>
        <dbReference type="EMBL" id="MBL0739727.1"/>
    </source>
</evidence>
<keyword evidence="1" id="KW-1133">Transmembrane helix</keyword>
<gene>
    <name evidence="2" type="ORF">JI741_00795</name>
</gene>
<reference evidence="2 3" key="1">
    <citation type="submission" date="2021-01" db="EMBL/GenBank/DDBJ databases">
        <title>Chryseolinea sp. Jin1 Genome sequencing and assembly.</title>
        <authorList>
            <person name="Kim I."/>
        </authorList>
    </citation>
    <scope>NUCLEOTIDE SEQUENCE [LARGE SCALE GENOMIC DNA]</scope>
    <source>
        <strain evidence="2 3">Jin1</strain>
    </source>
</reference>
<dbReference type="EMBL" id="JAERRB010000001">
    <property type="protein sequence ID" value="MBL0739727.1"/>
    <property type="molecule type" value="Genomic_DNA"/>
</dbReference>
<accession>A0ABS1KKH0</accession>
<feature type="transmembrane region" description="Helical" evidence="1">
    <location>
        <begin position="6"/>
        <end position="26"/>
    </location>
</feature>
<sequence length="240" mass="26192">MNTSLLSTSGFIVVTLVTYAAFFQMLRQSLQAAPLEILQKQKVFRNSLLAVSAWALVSAGLALSGLLADFSSLPPKMFIVLVVPLVVIVAVVRTKTVGILLAHTNASALIKLQGFRIAVEFLLWALFIQNLAPVQMTFEGRNFDIVSGLTALPMAWLVAQKKMSSMGILIWNLLCLGLLINIVAVAVLSMPTPLRHFMNEPANTIVAHFPEVWLPALLVPMAYGLHFLSIRKTRIDAAGK</sequence>
<evidence type="ECO:0000256" key="1">
    <source>
        <dbReference type="SAM" id="Phobius"/>
    </source>
</evidence>
<feature type="transmembrane region" description="Helical" evidence="1">
    <location>
        <begin position="78"/>
        <end position="102"/>
    </location>
</feature>
<keyword evidence="1" id="KW-0812">Transmembrane</keyword>
<keyword evidence="3" id="KW-1185">Reference proteome</keyword>
<comment type="caution">
    <text evidence="2">The sequence shown here is derived from an EMBL/GenBank/DDBJ whole genome shotgun (WGS) entry which is preliminary data.</text>
</comment>
<evidence type="ECO:0000313" key="3">
    <source>
        <dbReference type="Proteomes" id="UP000613030"/>
    </source>
</evidence>
<feature type="transmembrane region" description="Helical" evidence="1">
    <location>
        <begin position="171"/>
        <end position="192"/>
    </location>
</feature>
<organism evidence="2 3">
    <name type="scientific">Chryseolinea lacunae</name>
    <dbReference type="NCBI Taxonomy" id="2801331"/>
    <lineage>
        <taxon>Bacteria</taxon>
        <taxon>Pseudomonadati</taxon>
        <taxon>Bacteroidota</taxon>
        <taxon>Cytophagia</taxon>
        <taxon>Cytophagales</taxon>
        <taxon>Fulvivirgaceae</taxon>
        <taxon>Chryseolinea</taxon>
    </lineage>
</organism>
<keyword evidence="1" id="KW-0472">Membrane</keyword>
<feature type="transmembrane region" description="Helical" evidence="1">
    <location>
        <begin position="212"/>
        <end position="230"/>
    </location>
</feature>
<feature type="transmembrane region" description="Helical" evidence="1">
    <location>
        <begin position="47"/>
        <end position="66"/>
    </location>
</feature>